<sequence length="108" mass="12588">MHQKTRREQIPHDEENTADNKKKEEEEKKRKKKKKKNETVRGQQTMTGCVTAATYTQQSVLIWQLLPWIQRPGHCCKRPQCFSRTDPCNLVYSPASPVNALHTSRRGI</sequence>
<dbReference type="EMBL" id="SRLO01001896">
    <property type="protein sequence ID" value="TNN34750.1"/>
    <property type="molecule type" value="Genomic_DNA"/>
</dbReference>
<name>A0A4Z2F1J5_9TELE</name>
<evidence type="ECO:0000313" key="3">
    <source>
        <dbReference type="Proteomes" id="UP000314294"/>
    </source>
</evidence>
<feature type="region of interest" description="Disordered" evidence="1">
    <location>
        <begin position="1"/>
        <end position="42"/>
    </location>
</feature>
<protein>
    <submittedName>
        <fullName evidence="2">Uncharacterized protein</fullName>
    </submittedName>
</protein>
<organism evidence="2 3">
    <name type="scientific">Liparis tanakae</name>
    <name type="common">Tanaka's snailfish</name>
    <dbReference type="NCBI Taxonomy" id="230148"/>
    <lineage>
        <taxon>Eukaryota</taxon>
        <taxon>Metazoa</taxon>
        <taxon>Chordata</taxon>
        <taxon>Craniata</taxon>
        <taxon>Vertebrata</taxon>
        <taxon>Euteleostomi</taxon>
        <taxon>Actinopterygii</taxon>
        <taxon>Neopterygii</taxon>
        <taxon>Teleostei</taxon>
        <taxon>Neoteleostei</taxon>
        <taxon>Acanthomorphata</taxon>
        <taxon>Eupercaria</taxon>
        <taxon>Perciformes</taxon>
        <taxon>Cottioidei</taxon>
        <taxon>Cottales</taxon>
        <taxon>Liparidae</taxon>
        <taxon>Liparis</taxon>
    </lineage>
</organism>
<keyword evidence="3" id="KW-1185">Reference proteome</keyword>
<dbReference type="Proteomes" id="UP000314294">
    <property type="component" value="Unassembled WGS sequence"/>
</dbReference>
<accession>A0A4Z2F1J5</accession>
<proteinExistence type="predicted"/>
<evidence type="ECO:0000256" key="1">
    <source>
        <dbReference type="SAM" id="MobiDB-lite"/>
    </source>
</evidence>
<evidence type="ECO:0000313" key="2">
    <source>
        <dbReference type="EMBL" id="TNN34750.1"/>
    </source>
</evidence>
<reference evidence="2 3" key="1">
    <citation type="submission" date="2019-03" db="EMBL/GenBank/DDBJ databases">
        <title>First draft genome of Liparis tanakae, snailfish: a comprehensive survey of snailfish specific genes.</title>
        <authorList>
            <person name="Kim W."/>
            <person name="Song I."/>
            <person name="Jeong J.-H."/>
            <person name="Kim D."/>
            <person name="Kim S."/>
            <person name="Ryu S."/>
            <person name="Song J.Y."/>
            <person name="Lee S.K."/>
        </authorList>
    </citation>
    <scope>NUCLEOTIDE SEQUENCE [LARGE SCALE GENOMIC DNA]</scope>
    <source>
        <tissue evidence="2">Muscle</tissue>
    </source>
</reference>
<feature type="compositionally biased region" description="Basic and acidic residues" evidence="1">
    <location>
        <begin position="1"/>
        <end position="28"/>
    </location>
</feature>
<dbReference type="AlphaFoldDB" id="A0A4Z2F1J5"/>
<gene>
    <name evidence="2" type="ORF">EYF80_055085</name>
</gene>
<comment type="caution">
    <text evidence="2">The sequence shown here is derived from an EMBL/GenBank/DDBJ whole genome shotgun (WGS) entry which is preliminary data.</text>
</comment>